<gene>
    <name evidence="2" type="ORF">QQ020_09180</name>
</gene>
<comment type="caution">
    <text evidence="2">The sequence shown here is derived from an EMBL/GenBank/DDBJ whole genome shotgun (WGS) entry which is preliminary data.</text>
</comment>
<sequence>MKIVLIIVLLLAMGGGLYLASMIFKGQKPELSAAGIHGIVALVLLGLVGYLAYSWHETKLWIALGVMIMASGGGLYLVSNHKKGEPGPKSAVVIHAVFAIIGITLCILSII</sequence>
<accession>A0ABT8L7L0</accession>
<proteinExistence type="predicted"/>
<reference evidence="2" key="1">
    <citation type="submission" date="2023-06" db="EMBL/GenBank/DDBJ databases">
        <title>Genomic of Agaribacillus aureum.</title>
        <authorList>
            <person name="Wang G."/>
        </authorList>
    </citation>
    <scope>NUCLEOTIDE SEQUENCE</scope>
    <source>
        <strain evidence="2">BMA12</strain>
    </source>
</reference>
<keyword evidence="1" id="KW-0812">Transmembrane</keyword>
<dbReference type="RefSeq" id="WP_346757545.1">
    <property type="nucleotide sequence ID" value="NZ_JAUJEB010000001.1"/>
</dbReference>
<feature type="transmembrane region" description="Helical" evidence="1">
    <location>
        <begin position="60"/>
        <end position="78"/>
    </location>
</feature>
<dbReference type="Proteomes" id="UP001172083">
    <property type="component" value="Unassembled WGS sequence"/>
</dbReference>
<evidence type="ECO:0000256" key="1">
    <source>
        <dbReference type="SAM" id="Phobius"/>
    </source>
</evidence>
<dbReference type="EMBL" id="JAUJEB010000001">
    <property type="protein sequence ID" value="MDN5212223.1"/>
    <property type="molecule type" value="Genomic_DNA"/>
</dbReference>
<protein>
    <submittedName>
        <fullName evidence="2">Uncharacterized protein</fullName>
    </submittedName>
</protein>
<organism evidence="2 3">
    <name type="scientific">Agaribacillus aureus</name>
    <dbReference type="NCBI Taxonomy" id="3051825"/>
    <lineage>
        <taxon>Bacteria</taxon>
        <taxon>Pseudomonadati</taxon>
        <taxon>Bacteroidota</taxon>
        <taxon>Cytophagia</taxon>
        <taxon>Cytophagales</taxon>
        <taxon>Splendidivirgaceae</taxon>
        <taxon>Agaribacillus</taxon>
    </lineage>
</organism>
<keyword evidence="3" id="KW-1185">Reference proteome</keyword>
<evidence type="ECO:0000313" key="3">
    <source>
        <dbReference type="Proteomes" id="UP001172083"/>
    </source>
</evidence>
<keyword evidence="1" id="KW-0472">Membrane</keyword>
<keyword evidence="1" id="KW-1133">Transmembrane helix</keyword>
<feature type="transmembrane region" description="Helical" evidence="1">
    <location>
        <begin position="35"/>
        <end position="53"/>
    </location>
</feature>
<feature type="transmembrane region" description="Helical" evidence="1">
    <location>
        <begin position="90"/>
        <end position="110"/>
    </location>
</feature>
<evidence type="ECO:0000313" key="2">
    <source>
        <dbReference type="EMBL" id="MDN5212223.1"/>
    </source>
</evidence>
<name>A0ABT8L7L0_9BACT</name>